<dbReference type="PANTHER" id="PTHR43792:SF1">
    <property type="entry name" value="N-ACETYLTRANSFERASE DOMAIN-CONTAINING PROTEIN"/>
    <property type="match status" value="1"/>
</dbReference>
<dbReference type="InterPro" id="IPR051531">
    <property type="entry name" value="N-acetyltransferase"/>
</dbReference>
<dbReference type="PROSITE" id="PS51186">
    <property type="entry name" value="GNAT"/>
    <property type="match status" value="1"/>
</dbReference>
<dbReference type="SUPFAM" id="SSF55729">
    <property type="entry name" value="Acyl-CoA N-acyltransferases (Nat)"/>
    <property type="match status" value="1"/>
</dbReference>
<protein>
    <submittedName>
        <fullName evidence="2">Acetyltransferase, ribosomal protein N-acetylase</fullName>
    </submittedName>
</protein>
<evidence type="ECO:0000313" key="2">
    <source>
        <dbReference type="EMBL" id="AQS36726.1"/>
    </source>
</evidence>
<dbReference type="Pfam" id="PF13302">
    <property type="entry name" value="Acetyltransf_3"/>
    <property type="match status" value="1"/>
</dbReference>
<dbReference type="STRING" id="225848.Sps_01560"/>
<dbReference type="KEGG" id="spsw:Sps_01560"/>
<feature type="domain" description="N-acetyltransferase" evidence="1">
    <location>
        <begin position="27"/>
        <end position="185"/>
    </location>
</feature>
<sequence>MIETSIVDITFVKGVGIQLIVLETSRLILRHAALTDVEFILTLLNTPGFIENIGDRGVRDLCHAQTYLIDGPISSYQQNGFGLYVVELKSSGESIGLSGLVKRLVLDAPDLGYAFLPGFWGKGYAVESAQAVVCHSKDLSISRILGIVSPGNTASIKVLEKVGMAFDTTMVWEEDNSEVLLYRLT</sequence>
<keyword evidence="3" id="KW-1185">Reference proteome</keyword>
<gene>
    <name evidence="2" type="ORF">Sps_01560</name>
</gene>
<dbReference type="GO" id="GO:0016747">
    <property type="term" value="F:acyltransferase activity, transferring groups other than amino-acyl groups"/>
    <property type="evidence" value="ECO:0007669"/>
    <property type="project" value="InterPro"/>
</dbReference>
<keyword evidence="2" id="KW-0808">Transferase</keyword>
<dbReference type="GO" id="GO:0005840">
    <property type="term" value="C:ribosome"/>
    <property type="evidence" value="ECO:0007669"/>
    <property type="project" value="UniProtKB-KW"/>
</dbReference>
<dbReference type="Proteomes" id="UP000189545">
    <property type="component" value="Chromosome"/>
</dbReference>
<proteinExistence type="predicted"/>
<dbReference type="InterPro" id="IPR000182">
    <property type="entry name" value="GNAT_dom"/>
</dbReference>
<name>A0A1S6HMH1_9GAMM</name>
<accession>A0A1S6HMH1</accession>
<keyword evidence="2" id="KW-0687">Ribonucleoprotein</keyword>
<organism evidence="2 3">
    <name type="scientific">Shewanella psychrophila</name>
    <dbReference type="NCBI Taxonomy" id="225848"/>
    <lineage>
        <taxon>Bacteria</taxon>
        <taxon>Pseudomonadati</taxon>
        <taxon>Pseudomonadota</taxon>
        <taxon>Gammaproteobacteria</taxon>
        <taxon>Alteromonadales</taxon>
        <taxon>Shewanellaceae</taxon>
        <taxon>Shewanella</taxon>
    </lineage>
</organism>
<evidence type="ECO:0000313" key="3">
    <source>
        <dbReference type="Proteomes" id="UP000189545"/>
    </source>
</evidence>
<dbReference type="EMBL" id="CP014782">
    <property type="protein sequence ID" value="AQS36726.1"/>
    <property type="molecule type" value="Genomic_DNA"/>
</dbReference>
<dbReference type="PANTHER" id="PTHR43792">
    <property type="entry name" value="GNAT FAMILY, PUTATIVE (AFU_ORTHOLOGUE AFUA_3G00765)-RELATED-RELATED"/>
    <property type="match status" value="1"/>
</dbReference>
<keyword evidence="2" id="KW-0689">Ribosomal protein</keyword>
<dbReference type="Gene3D" id="3.40.630.30">
    <property type="match status" value="1"/>
</dbReference>
<dbReference type="AlphaFoldDB" id="A0A1S6HMH1"/>
<evidence type="ECO:0000259" key="1">
    <source>
        <dbReference type="PROSITE" id="PS51186"/>
    </source>
</evidence>
<dbReference type="InterPro" id="IPR016181">
    <property type="entry name" value="Acyl_CoA_acyltransferase"/>
</dbReference>
<reference evidence="2 3" key="1">
    <citation type="submission" date="2016-03" db="EMBL/GenBank/DDBJ databases">
        <title>Complete genome sequence of Shewanella psychrophila WP2, a deep sea bacterium isolated from west Pacific sediment.</title>
        <authorList>
            <person name="Xu G."/>
            <person name="Jian H."/>
        </authorList>
    </citation>
    <scope>NUCLEOTIDE SEQUENCE [LARGE SCALE GENOMIC DNA]</scope>
    <source>
        <strain evidence="2 3">WP2</strain>
    </source>
</reference>